<evidence type="ECO:0000256" key="5">
    <source>
        <dbReference type="ARBA" id="ARBA00034808"/>
    </source>
</evidence>
<evidence type="ECO:0000256" key="2">
    <source>
        <dbReference type="ARBA" id="ARBA00023125"/>
    </source>
</evidence>
<dbReference type="AlphaFoldDB" id="A0AAW0GMT4"/>
<dbReference type="PANTHER" id="PTHR13710:SF105">
    <property type="entry name" value="ATP-DEPENDENT DNA HELICASE Q1"/>
    <property type="match status" value="1"/>
</dbReference>
<evidence type="ECO:0000256" key="3">
    <source>
        <dbReference type="ARBA" id="ARBA00023235"/>
    </source>
</evidence>
<protein>
    <recommendedName>
        <fullName evidence="5">DNA 3'-5' helicase</fullName>
        <ecNumber evidence="5">5.6.2.4</ecNumber>
    </recommendedName>
</protein>
<evidence type="ECO:0000313" key="8">
    <source>
        <dbReference type="Proteomes" id="UP001385951"/>
    </source>
</evidence>
<dbReference type="PROSITE" id="PS51192">
    <property type="entry name" value="HELICASE_ATP_BIND_1"/>
    <property type="match status" value="1"/>
</dbReference>
<accession>A0AAW0GMT4</accession>
<dbReference type="EC" id="5.6.2.4" evidence="5"/>
<evidence type="ECO:0000256" key="1">
    <source>
        <dbReference type="ARBA" id="ARBA00005446"/>
    </source>
</evidence>
<sequence length="117" mass="13064">MDKAYQVLRETFGHDSFRLSQEAVIRRLIEEDNSALVLYPTGGGKSLTYQVPALCLEGLTLVISPLIALMKDQVDALVRRGVKAANLDSTQPMDRISWIRDEVLSGSMKILYVAPER</sequence>
<gene>
    <name evidence="7" type="ORF">QCA50_001949</name>
</gene>
<keyword evidence="8" id="KW-1185">Reference proteome</keyword>
<dbReference type="InterPro" id="IPR014001">
    <property type="entry name" value="Helicase_ATP-bd"/>
</dbReference>
<dbReference type="GO" id="GO:0005737">
    <property type="term" value="C:cytoplasm"/>
    <property type="evidence" value="ECO:0007669"/>
    <property type="project" value="TreeGrafter"/>
</dbReference>
<dbReference type="GO" id="GO:0003677">
    <property type="term" value="F:DNA binding"/>
    <property type="evidence" value="ECO:0007669"/>
    <property type="project" value="UniProtKB-KW"/>
</dbReference>
<evidence type="ECO:0000313" key="7">
    <source>
        <dbReference type="EMBL" id="KAK7694761.1"/>
    </source>
</evidence>
<reference evidence="7 8" key="1">
    <citation type="submission" date="2022-09" db="EMBL/GenBank/DDBJ databases">
        <authorList>
            <person name="Palmer J.M."/>
        </authorList>
    </citation>
    <scope>NUCLEOTIDE SEQUENCE [LARGE SCALE GENOMIC DNA]</scope>
    <source>
        <strain evidence="7 8">DSM 7382</strain>
    </source>
</reference>
<dbReference type="GO" id="GO:0005524">
    <property type="term" value="F:ATP binding"/>
    <property type="evidence" value="ECO:0007669"/>
    <property type="project" value="InterPro"/>
</dbReference>
<comment type="similarity">
    <text evidence="1">Belongs to the helicase family. RecQ subfamily.</text>
</comment>
<dbReference type="Pfam" id="PF00270">
    <property type="entry name" value="DEAD"/>
    <property type="match status" value="1"/>
</dbReference>
<dbReference type="InterPro" id="IPR011545">
    <property type="entry name" value="DEAD/DEAH_box_helicase_dom"/>
</dbReference>
<comment type="catalytic activity">
    <reaction evidence="4">
        <text>Couples ATP hydrolysis with the unwinding of duplex DNA by translocating in the 3'-5' direction.</text>
        <dbReference type="EC" id="5.6.2.4"/>
    </reaction>
</comment>
<keyword evidence="3" id="KW-0413">Isomerase</keyword>
<organism evidence="7 8">
    <name type="scientific">Cerrena zonata</name>
    <dbReference type="NCBI Taxonomy" id="2478898"/>
    <lineage>
        <taxon>Eukaryota</taxon>
        <taxon>Fungi</taxon>
        <taxon>Dikarya</taxon>
        <taxon>Basidiomycota</taxon>
        <taxon>Agaricomycotina</taxon>
        <taxon>Agaricomycetes</taxon>
        <taxon>Polyporales</taxon>
        <taxon>Cerrenaceae</taxon>
        <taxon>Cerrena</taxon>
    </lineage>
</organism>
<dbReference type="EMBL" id="JASBNA010000002">
    <property type="protein sequence ID" value="KAK7694761.1"/>
    <property type="molecule type" value="Genomic_DNA"/>
</dbReference>
<evidence type="ECO:0000256" key="4">
    <source>
        <dbReference type="ARBA" id="ARBA00034617"/>
    </source>
</evidence>
<dbReference type="GO" id="GO:0006281">
    <property type="term" value="P:DNA repair"/>
    <property type="evidence" value="ECO:0007669"/>
    <property type="project" value="TreeGrafter"/>
</dbReference>
<comment type="caution">
    <text evidence="7">The sequence shown here is derived from an EMBL/GenBank/DDBJ whole genome shotgun (WGS) entry which is preliminary data.</text>
</comment>
<dbReference type="InterPro" id="IPR027417">
    <property type="entry name" value="P-loop_NTPase"/>
</dbReference>
<dbReference type="SUPFAM" id="SSF52540">
    <property type="entry name" value="P-loop containing nucleoside triphosphate hydrolases"/>
    <property type="match status" value="1"/>
</dbReference>
<dbReference type="GO" id="GO:0043138">
    <property type="term" value="F:3'-5' DNA helicase activity"/>
    <property type="evidence" value="ECO:0007669"/>
    <property type="project" value="UniProtKB-EC"/>
</dbReference>
<evidence type="ECO:0000259" key="6">
    <source>
        <dbReference type="PROSITE" id="PS51192"/>
    </source>
</evidence>
<name>A0AAW0GMT4_9APHY</name>
<dbReference type="Gene3D" id="3.40.50.300">
    <property type="entry name" value="P-loop containing nucleotide triphosphate hydrolases"/>
    <property type="match status" value="1"/>
</dbReference>
<dbReference type="GO" id="GO:0006310">
    <property type="term" value="P:DNA recombination"/>
    <property type="evidence" value="ECO:0007669"/>
    <property type="project" value="TreeGrafter"/>
</dbReference>
<feature type="domain" description="Helicase ATP-binding" evidence="6">
    <location>
        <begin position="26"/>
        <end position="117"/>
    </location>
</feature>
<dbReference type="Proteomes" id="UP001385951">
    <property type="component" value="Unassembled WGS sequence"/>
</dbReference>
<dbReference type="GO" id="GO:0009378">
    <property type="term" value="F:four-way junction helicase activity"/>
    <property type="evidence" value="ECO:0007669"/>
    <property type="project" value="TreeGrafter"/>
</dbReference>
<proteinExistence type="inferred from homology"/>
<keyword evidence="2" id="KW-0238">DNA-binding</keyword>
<dbReference type="PANTHER" id="PTHR13710">
    <property type="entry name" value="DNA HELICASE RECQ FAMILY MEMBER"/>
    <property type="match status" value="1"/>
</dbReference>
<dbReference type="GO" id="GO:0005694">
    <property type="term" value="C:chromosome"/>
    <property type="evidence" value="ECO:0007669"/>
    <property type="project" value="TreeGrafter"/>
</dbReference>